<reference evidence="10 11" key="1">
    <citation type="submission" date="2019-03" db="EMBL/GenBank/DDBJ databases">
        <title>Genomic Encyclopedia of Type Strains, Phase IV (KMG-IV): sequencing the most valuable type-strain genomes for metagenomic binning, comparative biology and taxonomic classification.</title>
        <authorList>
            <person name="Goeker M."/>
        </authorList>
    </citation>
    <scope>NUCLEOTIDE SEQUENCE [LARGE SCALE GENOMIC DNA]</scope>
    <source>
        <strain evidence="10 11">DSM 28679</strain>
    </source>
</reference>
<evidence type="ECO:0000256" key="1">
    <source>
        <dbReference type="ARBA" id="ARBA00004651"/>
    </source>
</evidence>
<evidence type="ECO:0000256" key="8">
    <source>
        <dbReference type="PIRNR" id="PIRNR018472"/>
    </source>
</evidence>
<dbReference type="Proteomes" id="UP000294575">
    <property type="component" value="Unassembled WGS sequence"/>
</dbReference>
<evidence type="ECO:0000256" key="3">
    <source>
        <dbReference type="ARBA" id="ARBA00022475"/>
    </source>
</evidence>
<feature type="transmembrane region" description="Helical" evidence="9">
    <location>
        <begin position="100"/>
        <end position="120"/>
    </location>
</feature>
<dbReference type="Pfam" id="PF04093">
    <property type="entry name" value="MreD"/>
    <property type="match status" value="1"/>
</dbReference>
<evidence type="ECO:0000313" key="10">
    <source>
        <dbReference type="EMBL" id="TDQ38514.1"/>
    </source>
</evidence>
<comment type="subcellular location">
    <subcellularLocation>
        <location evidence="8">Cell inner membrane</location>
    </subcellularLocation>
    <subcellularLocation>
        <location evidence="1">Cell membrane</location>
        <topology evidence="1">Multi-pass membrane protein</topology>
    </subcellularLocation>
</comment>
<keyword evidence="11" id="KW-1185">Reference proteome</keyword>
<dbReference type="AlphaFoldDB" id="A0A4R6U648"/>
<dbReference type="NCBIfam" id="TIGR03426">
    <property type="entry name" value="shape_MreD"/>
    <property type="match status" value="1"/>
</dbReference>
<evidence type="ECO:0000256" key="9">
    <source>
        <dbReference type="SAM" id="Phobius"/>
    </source>
</evidence>
<dbReference type="RefSeq" id="WP_166627838.1">
    <property type="nucleotide sequence ID" value="NZ_LNJZ01000005.1"/>
</dbReference>
<protein>
    <recommendedName>
        <fullName evidence="8">Rod shape-determining protein MreD</fullName>
    </recommendedName>
</protein>
<comment type="function">
    <text evidence="8">Involved in formation of the rod shape of the cell. May also contribute to regulation of formation of penicillin-binding proteins.</text>
</comment>
<feature type="transmembrane region" description="Helical" evidence="9">
    <location>
        <begin position="132"/>
        <end position="152"/>
    </location>
</feature>
<evidence type="ECO:0000256" key="7">
    <source>
        <dbReference type="ARBA" id="ARBA00023136"/>
    </source>
</evidence>
<name>A0A4R6U648_9GAMM</name>
<dbReference type="GO" id="GO:0008360">
    <property type="term" value="P:regulation of cell shape"/>
    <property type="evidence" value="ECO:0007669"/>
    <property type="project" value="UniProtKB-UniRule"/>
</dbReference>
<dbReference type="PANTHER" id="PTHR37484:SF1">
    <property type="entry name" value="ROD SHAPE-DETERMINING PROTEIN MRED"/>
    <property type="match status" value="1"/>
</dbReference>
<evidence type="ECO:0000256" key="2">
    <source>
        <dbReference type="ARBA" id="ARBA00007776"/>
    </source>
</evidence>
<gene>
    <name evidence="10" type="ORF">DFQ45_10489</name>
</gene>
<comment type="caution">
    <text evidence="10">The sequence shown here is derived from an EMBL/GenBank/DDBJ whole genome shotgun (WGS) entry which is preliminary data.</text>
</comment>
<sequence length="161" mass="18500">MRHFSIVSALLFLTSLLLALILEVAPMPEAMRDWRPLWLALVVAYWALESPGGFRLLLAWLAGLMQDILYGSLLGLHALFLVVVAFAIHRLQQRLRIFPVWQQALILTLVFMAGQLMAFWLDVLTGSPKQFAQYMVPALISGLFWPWFYLAMHGVHRLLRR</sequence>
<feature type="transmembrane region" description="Helical" evidence="9">
    <location>
        <begin position="37"/>
        <end position="62"/>
    </location>
</feature>
<dbReference type="InterPro" id="IPR007227">
    <property type="entry name" value="Cell_shape_determining_MreD"/>
</dbReference>
<dbReference type="PANTHER" id="PTHR37484">
    <property type="entry name" value="ROD SHAPE-DETERMINING PROTEIN MRED"/>
    <property type="match status" value="1"/>
</dbReference>
<comment type="similarity">
    <text evidence="2 8">Belongs to the MreD family.</text>
</comment>
<dbReference type="EMBL" id="SNYK01000004">
    <property type="protein sequence ID" value="TDQ38514.1"/>
    <property type="molecule type" value="Genomic_DNA"/>
</dbReference>
<evidence type="ECO:0000256" key="5">
    <source>
        <dbReference type="ARBA" id="ARBA00022960"/>
    </source>
</evidence>
<keyword evidence="8" id="KW-0997">Cell inner membrane</keyword>
<keyword evidence="5 8" id="KW-0133">Cell shape</keyword>
<keyword evidence="4 9" id="KW-0812">Transmembrane</keyword>
<feature type="transmembrane region" description="Helical" evidence="9">
    <location>
        <begin position="68"/>
        <end position="88"/>
    </location>
</feature>
<accession>A0A4R6U648</accession>
<dbReference type="GO" id="GO:0005886">
    <property type="term" value="C:plasma membrane"/>
    <property type="evidence" value="ECO:0007669"/>
    <property type="project" value="UniProtKB-SubCell"/>
</dbReference>
<keyword evidence="3 8" id="KW-1003">Cell membrane</keyword>
<dbReference type="InterPro" id="IPR026034">
    <property type="entry name" value="MreD_proteobac"/>
</dbReference>
<evidence type="ECO:0000313" key="11">
    <source>
        <dbReference type="Proteomes" id="UP000294575"/>
    </source>
</evidence>
<organism evidence="10 11">
    <name type="scientific">Thiopseudomonas denitrificans</name>
    <dbReference type="NCBI Taxonomy" id="1501432"/>
    <lineage>
        <taxon>Bacteria</taxon>
        <taxon>Pseudomonadati</taxon>
        <taxon>Pseudomonadota</taxon>
        <taxon>Gammaproteobacteria</taxon>
        <taxon>Pseudomonadales</taxon>
        <taxon>Pseudomonadaceae</taxon>
        <taxon>Thiopseudomonas</taxon>
    </lineage>
</organism>
<evidence type="ECO:0000256" key="6">
    <source>
        <dbReference type="ARBA" id="ARBA00022989"/>
    </source>
</evidence>
<keyword evidence="6 9" id="KW-1133">Transmembrane helix</keyword>
<evidence type="ECO:0000256" key="4">
    <source>
        <dbReference type="ARBA" id="ARBA00022692"/>
    </source>
</evidence>
<feature type="transmembrane region" description="Helical" evidence="9">
    <location>
        <begin position="6"/>
        <end position="25"/>
    </location>
</feature>
<proteinExistence type="inferred from homology"/>
<keyword evidence="7 8" id="KW-0472">Membrane</keyword>
<dbReference type="PIRSF" id="PIRSF018472">
    <property type="entry name" value="MreD_proteobac"/>
    <property type="match status" value="1"/>
</dbReference>